<dbReference type="STRING" id="13333.W1NZZ7"/>
<keyword evidence="2" id="KW-1185">Reference proteome</keyword>
<sequence>MAIKNERMVIDILSSDEDITPLKPKIRLSGNENNILEVKVGRERNKVMDDDCCILDFYAQSIGFNAKIDFKVAEDLIVVGEKGPVACRDYPHPRHLCAKFPFNKTPHSLHCPQLHVWPGLLGKILIVMLQTLTNGGYQGEMH</sequence>
<dbReference type="EMBL" id="KI394940">
    <property type="protein sequence ID" value="ERN00265.1"/>
    <property type="molecule type" value="Genomic_DNA"/>
</dbReference>
<organism evidence="1 2">
    <name type="scientific">Amborella trichopoda</name>
    <dbReference type="NCBI Taxonomy" id="13333"/>
    <lineage>
        <taxon>Eukaryota</taxon>
        <taxon>Viridiplantae</taxon>
        <taxon>Streptophyta</taxon>
        <taxon>Embryophyta</taxon>
        <taxon>Tracheophyta</taxon>
        <taxon>Spermatophyta</taxon>
        <taxon>Magnoliopsida</taxon>
        <taxon>Amborellales</taxon>
        <taxon>Amborellaceae</taxon>
        <taxon>Amborella</taxon>
    </lineage>
</organism>
<dbReference type="PANTHER" id="PTHR33443:SF30">
    <property type="entry name" value="SARCOSINE DEHYDROGENASE-2C PROTEIN"/>
    <property type="match status" value="1"/>
</dbReference>
<dbReference type="AlphaFoldDB" id="W1NZZ7"/>
<evidence type="ECO:0000313" key="2">
    <source>
        <dbReference type="Proteomes" id="UP000017836"/>
    </source>
</evidence>
<dbReference type="Proteomes" id="UP000017836">
    <property type="component" value="Unassembled WGS sequence"/>
</dbReference>
<gene>
    <name evidence="1" type="ORF">AMTR_s00111p00146210</name>
</gene>
<dbReference type="Gramene" id="ERN00265">
    <property type="protein sequence ID" value="ERN00265"/>
    <property type="gene ID" value="AMTR_s00111p00146210"/>
</dbReference>
<reference evidence="2" key="1">
    <citation type="journal article" date="2013" name="Science">
        <title>The Amborella genome and the evolution of flowering plants.</title>
        <authorList>
            <consortium name="Amborella Genome Project"/>
        </authorList>
    </citation>
    <scope>NUCLEOTIDE SEQUENCE [LARGE SCALE GENOMIC DNA]</scope>
</reference>
<accession>W1NZZ7</accession>
<dbReference type="HOGENOM" id="CLU_1818423_0_0_1"/>
<dbReference type="InterPro" id="IPR053234">
    <property type="entry name" value="RPM1_Interactor"/>
</dbReference>
<proteinExistence type="predicted"/>
<dbReference type="PANTHER" id="PTHR33443">
    <property type="entry name" value="ZGC:112980"/>
    <property type="match status" value="1"/>
</dbReference>
<evidence type="ECO:0000313" key="1">
    <source>
        <dbReference type="EMBL" id="ERN00265.1"/>
    </source>
</evidence>
<protein>
    <submittedName>
        <fullName evidence="1">Uncharacterized protein</fullName>
    </submittedName>
</protein>
<dbReference type="OMA" id="RERIWRP"/>
<name>W1NZZ7_AMBTC</name>